<dbReference type="InterPro" id="IPR033932">
    <property type="entry name" value="YtcJ-like"/>
</dbReference>
<reference evidence="2" key="2">
    <citation type="journal article" date="2021" name="PeerJ">
        <title>Extensive microbial diversity within the chicken gut microbiome revealed by metagenomics and culture.</title>
        <authorList>
            <person name="Gilroy R."/>
            <person name="Ravi A."/>
            <person name="Getino M."/>
            <person name="Pursley I."/>
            <person name="Horton D.L."/>
            <person name="Alikhan N.F."/>
            <person name="Baker D."/>
            <person name="Gharbi K."/>
            <person name="Hall N."/>
            <person name="Watson M."/>
            <person name="Adriaenssens E.M."/>
            <person name="Foster-Nyarko E."/>
            <person name="Jarju S."/>
            <person name="Secka A."/>
            <person name="Antonio M."/>
            <person name="Oren A."/>
            <person name="Chaudhuri R.R."/>
            <person name="La Ragione R."/>
            <person name="Hildebrand F."/>
            <person name="Pallen M.J."/>
        </authorList>
    </citation>
    <scope>NUCLEOTIDE SEQUENCE</scope>
    <source>
        <strain evidence="2">4920</strain>
    </source>
</reference>
<dbReference type="Gene3D" id="3.10.310.70">
    <property type="match status" value="1"/>
</dbReference>
<reference evidence="2" key="1">
    <citation type="submission" date="2020-10" db="EMBL/GenBank/DDBJ databases">
        <authorList>
            <person name="Gilroy R."/>
        </authorList>
    </citation>
    <scope>NUCLEOTIDE SEQUENCE</scope>
    <source>
        <strain evidence="2">4920</strain>
    </source>
</reference>
<dbReference type="Proteomes" id="UP000886743">
    <property type="component" value="Unassembled WGS sequence"/>
</dbReference>
<proteinExistence type="predicted"/>
<evidence type="ECO:0000313" key="2">
    <source>
        <dbReference type="EMBL" id="HIV02681.1"/>
    </source>
</evidence>
<dbReference type="InterPro" id="IPR032466">
    <property type="entry name" value="Metal_Hydrolase"/>
</dbReference>
<dbReference type="GO" id="GO:0016810">
    <property type="term" value="F:hydrolase activity, acting on carbon-nitrogen (but not peptide) bonds"/>
    <property type="evidence" value="ECO:0007669"/>
    <property type="project" value="InterPro"/>
</dbReference>
<dbReference type="Pfam" id="PF07969">
    <property type="entry name" value="Amidohydro_3"/>
    <property type="match status" value="1"/>
</dbReference>
<dbReference type="InterPro" id="IPR011059">
    <property type="entry name" value="Metal-dep_hydrolase_composite"/>
</dbReference>
<dbReference type="SUPFAM" id="SSF51338">
    <property type="entry name" value="Composite domain of metallo-dependent hydrolases"/>
    <property type="match status" value="1"/>
</dbReference>
<dbReference type="AlphaFoldDB" id="A0A9D1T0G5"/>
<dbReference type="SUPFAM" id="SSF51556">
    <property type="entry name" value="Metallo-dependent hydrolases"/>
    <property type="match status" value="1"/>
</dbReference>
<dbReference type="Gene3D" id="3.20.20.140">
    <property type="entry name" value="Metal-dependent hydrolases"/>
    <property type="match status" value="1"/>
</dbReference>
<organism evidence="2 3">
    <name type="scientific">Candidatus Aphodoplasma excrementigallinarum</name>
    <dbReference type="NCBI Taxonomy" id="2840673"/>
    <lineage>
        <taxon>Bacteria</taxon>
        <taxon>Bacillati</taxon>
        <taxon>Bacillota</taxon>
        <taxon>Clostridia</taxon>
        <taxon>Eubacteriales</taxon>
        <taxon>Candidatus Aphodoplasma</taxon>
    </lineage>
</organism>
<dbReference type="PANTHER" id="PTHR22642:SF2">
    <property type="entry name" value="PROTEIN LONG AFTER FAR-RED 3"/>
    <property type="match status" value="1"/>
</dbReference>
<dbReference type="CDD" id="cd01300">
    <property type="entry name" value="YtcJ_like"/>
    <property type="match status" value="1"/>
</dbReference>
<feature type="domain" description="Amidohydrolase 3" evidence="1">
    <location>
        <begin position="48"/>
        <end position="503"/>
    </location>
</feature>
<dbReference type="PANTHER" id="PTHR22642">
    <property type="entry name" value="IMIDAZOLONEPROPIONASE"/>
    <property type="match status" value="1"/>
</dbReference>
<dbReference type="EMBL" id="DVOF01000113">
    <property type="protein sequence ID" value="HIV02681.1"/>
    <property type="molecule type" value="Genomic_DNA"/>
</dbReference>
<accession>A0A9D1T0G5</accession>
<dbReference type="Gene3D" id="2.30.40.10">
    <property type="entry name" value="Urease, subunit C, domain 1"/>
    <property type="match status" value="1"/>
</dbReference>
<comment type="caution">
    <text evidence="2">The sequence shown here is derived from an EMBL/GenBank/DDBJ whole genome shotgun (WGS) entry which is preliminary data.</text>
</comment>
<dbReference type="InterPro" id="IPR013108">
    <property type="entry name" value="Amidohydro_3"/>
</dbReference>
<protein>
    <submittedName>
        <fullName evidence="2">Amidohydrolase</fullName>
    </submittedName>
</protein>
<evidence type="ECO:0000259" key="1">
    <source>
        <dbReference type="Pfam" id="PF07969"/>
    </source>
</evidence>
<sequence length="508" mass="56646">MGKRVFLAKNIITMVQETEPEAILCVDGRIAAVGKRKDILSHAGQRTEVIDFRDATILPGFIDPHSHICACANRLALADLSPAKSFDELIALLRQYKEQHSIPAGKWMIGFGYDNNFLKERKHPDCHVLDKASKENPILITHVSGHMGALNSLAMQEAGVSGNGYLEESEFMQVSAHVPAPSEEEMQKLMQLAQQEYLKYGITTAQEGIAREKEVELLKRTRLKLDVVGYVDLKQAKSAFDHCGAYKKQYKNHLRFGGYKIFLDGSPQGRTAWLSKPYEGESEYAGYGTYADEEVTQFFETALREQVQILAHCNGDAACEQFIRCLRAAREHTGLAVTNRPVMIHAQLVTRPQLAALKELGGIASFFNAHTYYWGGVHEKNLGRRAQTISPLHTAQEIGVCYTLHQDAPVIKPDMLFSVWCAVTRQTRAGKVLGADERIGVYDALKAITANAAYQYFEEKHKGTIEPGKLCDLAVLDKNPLTARTEQLRDIRVLATVKEGEILCQNKA</sequence>
<gene>
    <name evidence="2" type="ORF">IAC74_03835</name>
</gene>
<evidence type="ECO:0000313" key="3">
    <source>
        <dbReference type="Proteomes" id="UP000886743"/>
    </source>
</evidence>
<name>A0A9D1T0G5_9FIRM</name>